<keyword evidence="1" id="KW-0472">Membrane</keyword>
<protein>
    <submittedName>
        <fullName evidence="5">ABC transporter ATP-binding protein</fullName>
    </submittedName>
</protein>
<dbReference type="CDD" id="cd03230">
    <property type="entry name" value="ABC_DR_subfamily_A"/>
    <property type="match status" value="1"/>
</dbReference>
<dbReference type="RefSeq" id="WP_186956977.1">
    <property type="nucleotide sequence ID" value="NZ_JACOFX010000027.1"/>
</dbReference>
<keyword evidence="2" id="KW-0547">Nucleotide-binding</keyword>
<dbReference type="Gene3D" id="3.40.50.300">
    <property type="entry name" value="P-loop containing nucleotide triphosphate hydrolases"/>
    <property type="match status" value="1"/>
</dbReference>
<dbReference type="InterPro" id="IPR003593">
    <property type="entry name" value="AAA+_ATPase"/>
</dbReference>
<evidence type="ECO:0000256" key="1">
    <source>
        <dbReference type="ARBA" id="ARBA00022475"/>
    </source>
</evidence>
<dbReference type="PROSITE" id="PS00211">
    <property type="entry name" value="ABC_TRANSPORTER_1"/>
    <property type="match status" value="1"/>
</dbReference>
<dbReference type="Pfam" id="PF00005">
    <property type="entry name" value="ABC_tran"/>
    <property type="match status" value="1"/>
</dbReference>
<dbReference type="Proteomes" id="UP000646911">
    <property type="component" value="Unassembled WGS sequence"/>
</dbReference>
<dbReference type="EMBL" id="JACOFX010000027">
    <property type="protein sequence ID" value="MBC3911269.1"/>
    <property type="molecule type" value="Genomic_DNA"/>
</dbReference>
<name>A0ABR6ZHS2_9BURK</name>
<dbReference type="PANTHER" id="PTHR43038:SF3">
    <property type="entry name" value="ABC TRANSPORTER G FAMILY MEMBER 20 ISOFORM X1"/>
    <property type="match status" value="1"/>
</dbReference>
<dbReference type="InterPro" id="IPR017871">
    <property type="entry name" value="ABC_transporter-like_CS"/>
</dbReference>
<organism evidence="5 6">
    <name type="scientific">Undibacterium umbellatum</name>
    <dbReference type="NCBI Taxonomy" id="2762300"/>
    <lineage>
        <taxon>Bacteria</taxon>
        <taxon>Pseudomonadati</taxon>
        <taxon>Pseudomonadota</taxon>
        <taxon>Betaproteobacteria</taxon>
        <taxon>Burkholderiales</taxon>
        <taxon>Oxalobacteraceae</taxon>
        <taxon>Undibacterium</taxon>
    </lineage>
</organism>
<evidence type="ECO:0000313" key="5">
    <source>
        <dbReference type="EMBL" id="MBC3911269.1"/>
    </source>
</evidence>
<dbReference type="GO" id="GO:0005524">
    <property type="term" value="F:ATP binding"/>
    <property type="evidence" value="ECO:0007669"/>
    <property type="project" value="UniProtKB-KW"/>
</dbReference>
<evidence type="ECO:0000256" key="2">
    <source>
        <dbReference type="ARBA" id="ARBA00022741"/>
    </source>
</evidence>
<keyword evidence="6" id="KW-1185">Reference proteome</keyword>
<dbReference type="InterPro" id="IPR027417">
    <property type="entry name" value="P-loop_NTPase"/>
</dbReference>
<dbReference type="SMART" id="SM00382">
    <property type="entry name" value="AAA"/>
    <property type="match status" value="1"/>
</dbReference>
<dbReference type="PANTHER" id="PTHR43038">
    <property type="entry name" value="ATP-BINDING CASSETTE, SUB-FAMILY H, MEMBER 1"/>
    <property type="match status" value="1"/>
</dbReference>
<proteinExistence type="predicted"/>
<feature type="domain" description="ABC transporter" evidence="4">
    <location>
        <begin position="7"/>
        <end position="235"/>
    </location>
</feature>
<evidence type="ECO:0000313" key="6">
    <source>
        <dbReference type="Proteomes" id="UP000646911"/>
    </source>
</evidence>
<evidence type="ECO:0000259" key="4">
    <source>
        <dbReference type="PROSITE" id="PS50893"/>
    </source>
</evidence>
<keyword evidence="3 5" id="KW-0067">ATP-binding</keyword>
<sequence>MKIETAVVLQQVGLYHGKHQILRDVDLHLNVGVTLLYGANGAGKSSLLKLIAGLQGQAKITGQGKVLTASLVSRAAAERAKIGYMPQQGGLYDELSAIENLRFRASMLDIDNPQERCAEVCDAYALAPILQKRVDQLSGGWRQRLAFASSMLSRPNLLLLDEPTAGVDLDAKACIWEQIDLERQRGASIIISSHDPHEAHRADQLIHLHRGRIEYNGTPDALISHLGLSVFHFTRPVDSAASQKLTNAISQELSVLFTEKTDQGLRVVTAQTGEYHRQLMARWAEDFEYFSHCSLPNLEDSLRAVLLISERQSTTVQLPQSASQ</sequence>
<dbReference type="InterPro" id="IPR003439">
    <property type="entry name" value="ABC_transporter-like_ATP-bd"/>
</dbReference>
<dbReference type="SUPFAM" id="SSF52540">
    <property type="entry name" value="P-loop containing nucleoside triphosphate hydrolases"/>
    <property type="match status" value="1"/>
</dbReference>
<evidence type="ECO:0000256" key="3">
    <source>
        <dbReference type="ARBA" id="ARBA00022840"/>
    </source>
</evidence>
<comment type="caution">
    <text evidence="5">The sequence shown here is derived from an EMBL/GenBank/DDBJ whole genome shotgun (WGS) entry which is preliminary data.</text>
</comment>
<keyword evidence="1" id="KW-1003">Cell membrane</keyword>
<gene>
    <name evidence="5" type="ORF">H8L47_27285</name>
</gene>
<reference evidence="5 6" key="1">
    <citation type="submission" date="2020-08" db="EMBL/GenBank/DDBJ databases">
        <title>Novel species isolated from subtropical streams in China.</title>
        <authorList>
            <person name="Lu H."/>
        </authorList>
    </citation>
    <scope>NUCLEOTIDE SEQUENCE [LARGE SCALE GENOMIC DNA]</scope>
    <source>
        <strain evidence="5 6">NL8W</strain>
    </source>
</reference>
<dbReference type="PROSITE" id="PS50893">
    <property type="entry name" value="ABC_TRANSPORTER_2"/>
    <property type="match status" value="1"/>
</dbReference>
<accession>A0ABR6ZHS2</accession>